<comment type="subcellular location">
    <subcellularLocation>
        <location evidence="1">Endoplasmic reticulum membrane</location>
        <topology evidence="1">Multi-pass membrane protein</topology>
    </subcellularLocation>
</comment>
<dbReference type="GO" id="GO:0006986">
    <property type="term" value="P:response to unfolded protein"/>
    <property type="evidence" value="ECO:0007669"/>
    <property type="project" value="InterPro"/>
</dbReference>
<evidence type="ECO:0000256" key="5">
    <source>
        <dbReference type="ARBA" id="ARBA00023098"/>
    </source>
</evidence>
<dbReference type="AlphaFoldDB" id="A0AA36D7B6"/>
<evidence type="ECO:0000256" key="1">
    <source>
        <dbReference type="ARBA" id="ARBA00004477"/>
    </source>
</evidence>
<evidence type="ECO:0000313" key="9">
    <source>
        <dbReference type="Proteomes" id="UP001177023"/>
    </source>
</evidence>
<feature type="transmembrane region" description="Helical" evidence="7">
    <location>
        <begin position="577"/>
        <end position="596"/>
    </location>
</feature>
<evidence type="ECO:0000256" key="2">
    <source>
        <dbReference type="ARBA" id="ARBA00022692"/>
    </source>
</evidence>
<keyword evidence="5" id="KW-0443">Lipid metabolism</keyword>
<comment type="caution">
    <text evidence="8">The sequence shown here is derived from an EMBL/GenBank/DDBJ whole genome shotgun (WGS) entry which is preliminary data.</text>
</comment>
<dbReference type="Pfam" id="PF05571">
    <property type="entry name" value="JAMP"/>
    <property type="match status" value="1"/>
</dbReference>
<keyword evidence="3" id="KW-0256">Endoplasmic reticulum</keyword>
<dbReference type="CDD" id="cd23995">
    <property type="entry name" value="Seipin_BSCL2_like"/>
    <property type="match status" value="1"/>
</dbReference>
<evidence type="ECO:0000256" key="7">
    <source>
        <dbReference type="SAM" id="Phobius"/>
    </source>
</evidence>
<keyword evidence="2 7" id="KW-0812">Transmembrane</keyword>
<dbReference type="Pfam" id="PF06775">
    <property type="entry name" value="Seipin"/>
    <property type="match status" value="1"/>
</dbReference>
<reference evidence="8" key="1">
    <citation type="submission" date="2023-06" db="EMBL/GenBank/DDBJ databases">
        <authorList>
            <person name="Delattre M."/>
        </authorList>
    </citation>
    <scope>NUCLEOTIDE SEQUENCE</scope>
    <source>
        <strain evidence="8">AF72</strain>
    </source>
</reference>
<evidence type="ECO:0000256" key="4">
    <source>
        <dbReference type="ARBA" id="ARBA00022989"/>
    </source>
</evidence>
<feature type="transmembrane region" description="Helical" evidence="7">
    <location>
        <begin position="305"/>
        <end position="324"/>
    </location>
</feature>
<evidence type="ECO:0008006" key="10">
    <source>
        <dbReference type="Google" id="ProtNLM"/>
    </source>
</evidence>
<dbReference type="GO" id="GO:0031625">
    <property type="term" value="F:ubiquitin protein ligase binding"/>
    <property type="evidence" value="ECO:0007669"/>
    <property type="project" value="TreeGrafter"/>
</dbReference>
<evidence type="ECO:0000256" key="3">
    <source>
        <dbReference type="ARBA" id="ARBA00022824"/>
    </source>
</evidence>
<sequence>MSLMDVVQHYSRVFTWSSFLKMLLHTIVASCFATMIPLFLRWMYLPTSVDHKLPLNMAFKTCTGDLHGVCSFPTATRRYPPDTIFAEGVTYDLMLELHFDGQTADFSEFFQVAVRFQDSDGTNLHEYTKIVYPFKPRGIFSKVFKLFFYPLYFVGMFDDSRTAHVPITSGHAELDELSSQFVVEVQNRAIVLEFANLYVSANFGLIPRMMYSWPISSYLALYLICFGLYFTNIAFFHGLGLLFSSPEGTAKRRPEQRLEDDALGTEAEHMKARIRRNSEMIEERTKGRAGIRGLRKMNTFNGDIMIVRAISFWVILSTGCANQICPGFCGKVILERHDNGTNILSECQACPWGSRVQMSFTDTGRVTTCEPCTEELPLYDWLFLLFVALVPTITNSFFVRYYALSTSQHKNEFLEHFCCLLESFVAACAALLVMEPRGSLRLYSCSKSLLREWYPALHNPQIFFGRKLHCSYELVYPLYSLPFVYLLFCLITLLVFRTILYSTIRRKDRSRRAYYAALYAIPLIALGHALLAGLLYYLFAYVLMLWSMASNAVHLALEGNKPMRVLFNDLLRCGKHLTFLIVNMCLLAFAIVTIAVERADGWSLLLIALIPMPASFYLLTSSLSHPSALALT</sequence>
<feature type="transmembrane region" description="Helical" evidence="7">
    <location>
        <begin position="219"/>
        <end position="243"/>
    </location>
</feature>
<keyword evidence="4 7" id="KW-1133">Transmembrane helix</keyword>
<dbReference type="GO" id="GO:0140042">
    <property type="term" value="P:lipid droplet formation"/>
    <property type="evidence" value="ECO:0007669"/>
    <property type="project" value="UniProtKB-ARBA"/>
</dbReference>
<protein>
    <recommendedName>
        <fullName evidence="10">Seipin</fullName>
    </recommendedName>
</protein>
<feature type="transmembrane region" description="Helical" evidence="7">
    <location>
        <begin position="22"/>
        <end position="44"/>
    </location>
</feature>
<feature type="transmembrane region" description="Helical" evidence="7">
    <location>
        <begin position="413"/>
        <end position="434"/>
    </location>
</feature>
<feature type="transmembrane region" description="Helical" evidence="7">
    <location>
        <begin position="602"/>
        <end position="619"/>
    </location>
</feature>
<name>A0AA36D7B6_9BILA</name>
<feature type="non-terminal residue" evidence="8">
    <location>
        <position position="1"/>
    </location>
</feature>
<organism evidence="8 9">
    <name type="scientific">Mesorhabditis spiculigera</name>
    <dbReference type="NCBI Taxonomy" id="96644"/>
    <lineage>
        <taxon>Eukaryota</taxon>
        <taxon>Metazoa</taxon>
        <taxon>Ecdysozoa</taxon>
        <taxon>Nematoda</taxon>
        <taxon>Chromadorea</taxon>
        <taxon>Rhabditida</taxon>
        <taxon>Rhabditina</taxon>
        <taxon>Rhabditomorpha</taxon>
        <taxon>Rhabditoidea</taxon>
        <taxon>Rhabditidae</taxon>
        <taxon>Mesorhabditinae</taxon>
        <taxon>Mesorhabditis</taxon>
    </lineage>
</organism>
<dbReference type="GO" id="GO:0006629">
    <property type="term" value="P:lipid metabolic process"/>
    <property type="evidence" value="ECO:0007669"/>
    <property type="project" value="UniProtKB-KW"/>
</dbReference>
<dbReference type="EMBL" id="CATQJA010002664">
    <property type="protein sequence ID" value="CAJ0582071.1"/>
    <property type="molecule type" value="Genomic_DNA"/>
</dbReference>
<keyword evidence="9" id="KW-1185">Reference proteome</keyword>
<evidence type="ECO:0000313" key="8">
    <source>
        <dbReference type="EMBL" id="CAJ0582071.1"/>
    </source>
</evidence>
<dbReference type="Proteomes" id="UP001177023">
    <property type="component" value="Unassembled WGS sequence"/>
</dbReference>
<dbReference type="GO" id="GO:0005789">
    <property type="term" value="C:endoplasmic reticulum membrane"/>
    <property type="evidence" value="ECO:0007669"/>
    <property type="project" value="UniProtKB-SubCell"/>
</dbReference>
<feature type="transmembrane region" description="Helical" evidence="7">
    <location>
        <begin position="513"/>
        <end position="532"/>
    </location>
</feature>
<proteinExistence type="predicted"/>
<dbReference type="InterPro" id="IPR009617">
    <property type="entry name" value="Seipin"/>
</dbReference>
<gene>
    <name evidence="8" type="ORF">MSPICULIGERA_LOCUS20214</name>
</gene>
<dbReference type="InterPro" id="IPR008485">
    <property type="entry name" value="JAMP"/>
</dbReference>
<accession>A0AA36D7B6</accession>
<feature type="transmembrane region" description="Helical" evidence="7">
    <location>
        <begin position="381"/>
        <end position="401"/>
    </location>
</feature>
<keyword evidence="6 7" id="KW-0472">Membrane</keyword>
<dbReference type="PANTHER" id="PTHR12740:SF4">
    <property type="entry name" value="JNK1_MAPK8-ASSOCIATED MEMBRANE PROTEIN"/>
    <property type="match status" value="1"/>
</dbReference>
<dbReference type="PANTHER" id="PTHR12740">
    <property type="entry name" value="JNK1/MAPK8-ASSOCIATED MEMBRANE PROTEIN"/>
    <property type="match status" value="1"/>
</dbReference>
<evidence type="ECO:0000256" key="6">
    <source>
        <dbReference type="ARBA" id="ARBA00023136"/>
    </source>
</evidence>
<dbReference type="GO" id="GO:0036503">
    <property type="term" value="P:ERAD pathway"/>
    <property type="evidence" value="ECO:0007669"/>
    <property type="project" value="TreeGrafter"/>
</dbReference>
<feature type="transmembrane region" description="Helical" evidence="7">
    <location>
        <begin position="483"/>
        <end position="501"/>
    </location>
</feature>